<keyword evidence="9" id="KW-1185">Reference proteome</keyword>
<evidence type="ECO:0000256" key="1">
    <source>
        <dbReference type="ARBA" id="ARBA00022527"/>
    </source>
</evidence>
<feature type="compositionally biased region" description="Acidic residues" evidence="6">
    <location>
        <begin position="540"/>
        <end position="553"/>
    </location>
</feature>
<dbReference type="EMBL" id="JASPKZ010009358">
    <property type="protein sequence ID" value="KAJ9577424.1"/>
    <property type="molecule type" value="Genomic_DNA"/>
</dbReference>
<keyword evidence="1" id="KW-0723">Serine/threonine-protein kinase</keyword>
<feature type="compositionally biased region" description="Polar residues" evidence="6">
    <location>
        <begin position="338"/>
        <end position="352"/>
    </location>
</feature>
<dbReference type="PANTHER" id="PTHR24342">
    <property type="entry name" value="SERINE/THREONINE-PROTEIN KINASE 17"/>
    <property type="match status" value="1"/>
</dbReference>
<sequence length="907" mass="102163">MMAEFPDCDVKLCDFEISRVILEGTEIREILGTPDYVAPEILHYEPITLKADMWSLGVTTYVLLTGFSPFGGETDQETFCNISKAEVDFPEELFEDVSEEAQDFIKRLLVRDPGARPTAKECLRHKWLSKKISRTSTPPSLLRQDSGLVVTKTTPRDDAAKHPTRNSTQQQQRNLRKYLSKSREALFERVIQQQQQHQKNSLRKTTLLSQYHKTRRLCESQMSLVSKSRERLFMMDQHQMSPYFSRSREKLYGLRSLSKSHEVLDLTKIAAANGGQTQEGVGLGILKTLTRATTADLSMIPLLRQKLLGHGSSTTSITSSLTTDQDLDDPVIPPSPSEQPKLNRMQSTSSNVVQSPIANTTIEEILEHLSDEAVSSVKPEPITPIPALLSPKLLKETLKNQTKFGLFSEDTEKETVVSDVNGSEKDLSDDAPTPTPEMPVEETIESESCADIHMKNDIELVKVKECTSSNETLIEQRLEKDSTDKDENRYEIQNGSNENVEMVEKINQKNTENIVSLQNISTDIPDRVETNFEESKDNELPEIENEDGDESPIEEPRYTVAQLVSAFNRHQEVISKSSLDITMSTNDKENKMTDSQRSTFPIGPNALRLFIPDIDITSEPPKRKQKRKYNIGIKYPNQNNGNEDVPKETSESLKEMYFTEDEESFQSLESTSSLTGDCDSLTNLSIPEDTGIEEESKPIIQGEEIQNEYITTDENIDSTNNNNYNNDTNASCPVVVEPVTTIDSNNTGKVQAKENSNKFQLSVDVIPNYLRSGSLSSEASVASSETSSTMSWEELTPPNTATPTTNKEEPQQWVQKTTSTLCPIPKQTSRSRSPSTNREPWGRLCTGTYNRAMEKFNCKVNKQEHNIPLDPNRRPNRKSLTLLSPPQITNPSEKVRRKSIPVIKQYS</sequence>
<evidence type="ECO:0000256" key="4">
    <source>
        <dbReference type="ARBA" id="ARBA00022777"/>
    </source>
</evidence>
<evidence type="ECO:0000313" key="9">
    <source>
        <dbReference type="Proteomes" id="UP001233999"/>
    </source>
</evidence>
<dbReference type="SUPFAM" id="SSF56112">
    <property type="entry name" value="Protein kinase-like (PK-like)"/>
    <property type="match status" value="1"/>
</dbReference>
<feature type="domain" description="Protein kinase" evidence="7">
    <location>
        <begin position="1"/>
        <end position="128"/>
    </location>
</feature>
<evidence type="ECO:0000313" key="8">
    <source>
        <dbReference type="EMBL" id="KAJ9577424.1"/>
    </source>
</evidence>
<dbReference type="GO" id="GO:0035556">
    <property type="term" value="P:intracellular signal transduction"/>
    <property type="evidence" value="ECO:0007669"/>
    <property type="project" value="TreeGrafter"/>
</dbReference>
<dbReference type="SMART" id="SM00220">
    <property type="entry name" value="S_TKc"/>
    <property type="match status" value="1"/>
</dbReference>
<feature type="region of interest" description="Disordered" evidence="6">
    <location>
        <begin position="415"/>
        <end position="439"/>
    </location>
</feature>
<keyword evidence="4" id="KW-0418">Kinase</keyword>
<feature type="compositionally biased region" description="Polar residues" evidence="6">
    <location>
        <begin position="812"/>
        <end position="838"/>
    </location>
</feature>
<reference evidence="8" key="2">
    <citation type="submission" date="2023-05" db="EMBL/GenBank/DDBJ databases">
        <authorList>
            <person name="Fouks B."/>
        </authorList>
    </citation>
    <scope>NUCLEOTIDE SEQUENCE</scope>
    <source>
        <strain evidence="8">Stay&amp;Tobe</strain>
        <tissue evidence="8">Testes</tissue>
    </source>
</reference>
<dbReference type="InterPro" id="IPR011009">
    <property type="entry name" value="Kinase-like_dom_sf"/>
</dbReference>
<name>A0AAD8E5D9_DIPPU</name>
<feature type="region of interest" description="Disordered" evidence="6">
    <location>
        <begin position="313"/>
        <end position="352"/>
    </location>
</feature>
<feature type="compositionally biased region" description="Basic and acidic residues" evidence="6">
    <location>
        <begin position="864"/>
        <end position="873"/>
    </location>
</feature>
<dbReference type="PANTHER" id="PTHR24342:SF12">
    <property type="entry name" value="DEATH-ASSOCIATED PROTEIN KINASE RELATED"/>
    <property type="match status" value="1"/>
</dbReference>
<reference evidence="8" key="1">
    <citation type="journal article" date="2023" name="IScience">
        <title>Live-bearing cockroach genome reveals convergent evolutionary mechanisms linked to viviparity in insects and beyond.</title>
        <authorList>
            <person name="Fouks B."/>
            <person name="Harrison M.C."/>
            <person name="Mikhailova A.A."/>
            <person name="Marchal E."/>
            <person name="English S."/>
            <person name="Carruthers M."/>
            <person name="Jennings E.C."/>
            <person name="Chiamaka E.L."/>
            <person name="Frigard R.A."/>
            <person name="Pippel M."/>
            <person name="Attardo G.M."/>
            <person name="Benoit J.B."/>
            <person name="Bornberg-Bauer E."/>
            <person name="Tobe S.S."/>
        </authorList>
    </citation>
    <scope>NUCLEOTIDE SEQUENCE</scope>
    <source>
        <strain evidence="8">Stay&amp;Tobe</strain>
    </source>
</reference>
<evidence type="ECO:0000256" key="3">
    <source>
        <dbReference type="ARBA" id="ARBA00022741"/>
    </source>
</evidence>
<accession>A0AAD8E5D9</accession>
<evidence type="ECO:0000256" key="6">
    <source>
        <dbReference type="SAM" id="MobiDB-lite"/>
    </source>
</evidence>
<keyword evidence="3" id="KW-0547">Nucleotide-binding</keyword>
<dbReference type="GO" id="GO:0004674">
    <property type="term" value="F:protein serine/threonine kinase activity"/>
    <property type="evidence" value="ECO:0007669"/>
    <property type="project" value="UniProtKB-KW"/>
</dbReference>
<evidence type="ECO:0000256" key="5">
    <source>
        <dbReference type="ARBA" id="ARBA00022840"/>
    </source>
</evidence>
<feature type="compositionally biased region" description="Polar residues" evidence="6">
    <location>
        <begin position="878"/>
        <end position="892"/>
    </location>
</feature>
<feature type="region of interest" description="Disordered" evidence="6">
    <location>
        <begin position="774"/>
        <end position="844"/>
    </location>
</feature>
<comment type="caution">
    <text evidence="8">The sequence shown here is derived from an EMBL/GenBank/DDBJ whole genome shotgun (WGS) entry which is preliminary data.</text>
</comment>
<dbReference type="GO" id="GO:0005634">
    <property type="term" value="C:nucleus"/>
    <property type="evidence" value="ECO:0007669"/>
    <property type="project" value="TreeGrafter"/>
</dbReference>
<keyword evidence="2" id="KW-0808">Transferase</keyword>
<dbReference type="GO" id="GO:0005524">
    <property type="term" value="F:ATP binding"/>
    <property type="evidence" value="ECO:0007669"/>
    <property type="project" value="UniProtKB-KW"/>
</dbReference>
<organism evidence="8 9">
    <name type="scientific">Diploptera punctata</name>
    <name type="common">Pacific beetle cockroach</name>
    <dbReference type="NCBI Taxonomy" id="6984"/>
    <lineage>
        <taxon>Eukaryota</taxon>
        <taxon>Metazoa</taxon>
        <taxon>Ecdysozoa</taxon>
        <taxon>Arthropoda</taxon>
        <taxon>Hexapoda</taxon>
        <taxon>Insecta</taxon>
        <taxon>Pterygota</taxon>
        <taxon>Neoptera</taxon>
        <taxon>Polyneoptera</taxon>
        <taxon>Dictyoptera</taxon>
        <taxon>Blattodea</taxon>
        <taxon>Blaberoidea</taxon>
        <taxon>Blaberidae</taxon>
        <taxon>Diplopterinae</taxon>
        <taxon>Diploptera</taxon>
    </lineage>
</organism>
<dbReference type="Pfam" id="PF00069">
    <property type="entry name" value="Pkinase"/>
    <property type="match status" value="1"/>
</dbReference>
<dbReference type="PROSITE" id="PS50011">
    <property type="entry name" value="PROTEIN_KINASE_DOM"/>
    <property type="match status" value="1"/>
</dbReference>
<dbReference type="Proteomes" id="UP001233999">
    <property type="component" value="Unassembled WGS sequence"/>
</dbReference>
<feature type="region of interest" description="Disordered" evidence="6">
    <location>
        <begin position="138"/>
        <end position="172"/>
    </location>
</feature>
<feature type="region of interest" description="Disordered" evidence="6">
    <location>
        <begin position="532"/>
        <end position="553"/>
    </location>
</feature>
<feature type="compositionally biased region" description="Low complexity" evidence="6">
    <location>
        <begin position="313"/>
        <end position="323"/>
    </location>
</feature>
<feature type="compositionally biased region" description="Low complexity" evidence="6">
    <location>
        <begin position="774"/>
        <end position="805"/>
    </location>
</feature>
<proteinExistence type="predicted"/>
<gene>
    <name evidence="8" type="ORF">L9F63_005995</name>
</gene>
<feature type="region of interest" description="Disordered" evidence="6">
    <location>
        <begin position="864"/>
        <end position="907"/>
    </location>
</feature>
<dbReference type="GO" id="GO:0043065">
    <property type="term" value="P:positive regulation of apoptotic process"/>
    <property type="evidence" value="ECO:0007669"/>
    <property type="project" value="TreeGrafter"/>
</dbReference>
<evidence type="ECO:0000259" key="7">
    <source>
        <dbReference type="PROSITE" id="PS50011"/>
    </source>
</evidence>
<dbReference type="InterPro" id="IPR000719">
    <property type="entry name" value="Prot_kinase_dom"/>
</dbReference>
<evidence type="ECO:0000256" key="2">
    <source>
        <dbReference type="ARBA" id="ARBA00022679"/>
    </source>
</evidence>
<keyword evidence="5" id="KW-0067">ATP-binding</keyword>
<protein>
    <recommendedName>
        <fullName evidence="7">Protein kinase domain-containing protein</fullName>
    </recommendedName>
</protein>
<dbReference type="Gene3D" id="1.10.510.10">
    <property type="entry name" value="Transferase(Phosphotransferase) domain 1"/>
    <property type="match status" value="1"/>
</dbReference>
<dbReference type="AlphaFoldDB" id="A0AAD8E5D9"/>